<reference evidence="6 7" key="1">
    <citation type="submission" date="2016-10" db="EMBL/GenBank/DDBJ databases">
        <title>The Draft Genome Sequence of Actinokineospora bangkokensis 44EHWT reveals the biosynthetic pathway of antifungal compounds Thailandins with unusual extender unit butylmalonyl-CoA.</title>
        <authorList>
            <person name="Greule A."/>
            <person name="Intra B."/>
            <person name="Flemming S."/>
            <person name="Rommel M.G."/>
            <person name="Panbangred W."/>
            <person name="Bechthold A."/>
        </authorList>
    </citation>
    <scope>NUCLEOTIDE SEQUENCE [LARGE SCALE GENOMIC DNA]</scope>
    <source>
        <strain evidence="6 7">44EHW</strain>
    </source>
</reference>
<evidence type="ECO:0000256" key="1">
    <source>
        <dbReference type="ARBA" id="ARBA00001954"/>
    </source>
</evidence>
<dbReference type="PANTHER" id="PTHR10696">
    <property type="entry name" value="GAMMA-BUTYROBETAINE HYDROXYLASE-RELATED"/>
    <property type="match status" value="1"/>
</dbReference>
<sequence>MSARSGRPDWEATMRVSAGGTTVAVLDGDGHTPDEVERHLAETGAVVVRSTGFTDIPGFHERVERFSAPLIGSYRGGNTPRTPVGGAVFTSTEYPARYPISLHNELSYAGTWPDRLYFGCLVAARTGGATPLCDGRALLEHLPDPVRERFTSRGVTYHQNLHSGHGLGRSWQDTFETADRGEVEEFLAGAGAEHSWTRSGGLRVTHRRPATREHARGHEVWFNQADQWHPSNLPGEGAADLLDLVDDPADLPHWVTYGDGAPIPGSDLDAVRAAADRNRVVVPWRPGDLVVVDNMAVLHGREAYTGPRRVVVAMGRAGHSTAV</sequence>
<evidence type="ECO:0000256" key="4">
    <source>
        <dbReference type="ARBA" id="ARBA00023194"/>
    </source>
</evidence>
<evidence type="ECO:0000313" key="7">
    <source>
        <dbReference type="Proteomes" id="UP000186040"/>
    </source>
</evidence>
<dbReference type="EMBL" id="MKQR01000018">
    <property type="protein sequence ID" value="OLR91922.1"/>
    <property type="molecule type" value="Genomic_DNA"/>
</dbReference>
<comment type="cofactor">
    <cofactor evidence="1">
        <name>Fe(2+)</name>
        <dbReference type="ChEBI" id="CHEBI:29033"/>
    </cofactor>
</comment>
<evidence type="ECO:0000256" key="3">
    <source>
        <dbReference type="ARBA" id="ARBA00023004"/>
    </source>
</evidence>
<dbReference type="Pfam" id="PF02668">
    <property type="entry name" value="TauD"/>
    <property type="match status" value="1"/>
</dbReference>
<keyword evidence="3" id="KW-0408">Iron</keyword>
<dbReference type="GO" id="GO:0017000">
    <property type="term" value="P:antibiotic biosynthetic process"/>
    <property type="evidence" value="ECO:0007669"/>
    <property type="project" value="UniProtKB-KW"/>
</dbReference>
<protein>
    <recommendedName>
        <fullName evidence="5">TauD/TfdA-like domain-containing protein</fullName>
    </recommendedName>
</protein>
<gene>
    <name evidence="6" type="ORF">BJP25_24135</name>
</gene>
<evidence type="ECO:0000256" key="2">
    <source>
        <dbReference type="ARBA" id="ARBA00023002"/>
    </source>
</evidence>
<dbReference type="GO" id="GO:0016491">
    <property type="term" value="F:oxidoreductase activity"/>
    <property type="evidence" value="ECO:0007669"/>
    <property type="project" value="UniProtKB-KW"/>
</dbReference>
<name>A0A1Q9LIP2_9PSEU</name>
<dbReference type="STRING" id="1193682.BJP25_24135"/>
<dbReference type="InterPro" id="IPR042098">
    <property type="entry name" value="TauD-like_sf"/>
</dbReference>
<organism evidence="6 7">
    <name type="scientific">Actinokineospora bangkokensis</name>
    <dbReference type="NCBI Taxonomy" id="1193682"/>
    <lineage>
        <taxon>Bacteria</taxon>
        <taxon>Bacillati</taxon>
        <taxon>Actinomycetota</taxon>
        <taxon>Actinomycetes</taxon>
        <taxon>Pseudonocardiales</taxon>
        <taxon>Pseudonocardiaceae</taxon>
        <taxon>Actinokineospora</taxon>
    </lineage>
</organism>
<keyword evidence="2" id="KW-0560">Oxidoreductase</keyword>
<dbReference type="InterPro" id="IPR003819">
    <property type="entry name" value="TauD/TfdA-like"/>
</dbReference>
<keyword evidence="4" id="KW-0045">Antibiotic biosynthesis</keyword>
<dbReference type="InterPro" id="IPR050411">
    <property type="entry name" value="AlphaKG_dependent_hydroxylases"/>
</dbReference>
<dbReference type="Proteomes" id="UP000186040">
    <property type="component" value="Unassembled WGS sequence"/>
</dbReference>
<dbReference type="SUPFAM" id="SSF51197">
    <property type="entry name" value="Clavaminate synthase-like"/>
    <property type="match status" value="1"/>
</dbReference>
<evidence type="ECO:0000259" key="5">
    <source>
        <dbReference type="Pfam" id="PF02668"/>
    </source>
</evidence>
<accession>A0A1Q9LIP2</accession>
<dbReference type="Gene3D" id="3.60.130.10">
    <property type="entry name" value="Clavaminate synthase-like"/>
    <property type="match status" value="1"/>
</dbReference>
<proteinExistence type="predicted"/>
<comment type="caution">
    <text evidence="6">The sequence shown here is derived from an EMBL/GenBank/DDBJ whole genome shotgun (WGS) entry which is preliminary data.</text>
</comment>
<dbReference type="PANTHER" id="PTHR10696:SF56">
    <property type="entry name" value="TAUD_TFDA-LIKE DOMAIN-CONTAINING PROTEIN"/>
    <property type="match status" value="1"/>
</dbReference>
<dbReference type="AlphaFoldDB" id="A0A1Q9LIP2"/>
<feature type="domain" description="TauD/TfdA-like" evidence="5">
    <location>
        <begin position="29"/>
        <end position="313"/>
    </location>
</feature>
<evidence type="ECO:0000313" key="6">
    <source>
        <dbReference type="EMBL" id="OLR91922.1"/>
    </source>
</evidence>
<keyword evidence="7" id="KW-1185">Reference proteome</keyword>